<reference evidence="4" key="1">
    <citation type="submission" date="2024-04" db="EMBL/GenBank/DDBJ databases">
        <title>Salinicola lusitanus LLJ914,a marine bacterium isolated from the Okinawa Trough.</title>
        <authorList>
            <person name="Li J."/>
        </authorList>
    </citation>
    <scope>NUCLEOTIDE SEQUENCE [LARGE SCALE GENOMIC DNA]</scope>
</reference>
<name>A0AAW0PUU7_9GOBI</name>
<feature type="compositionally biased region" description="Basic and acidic residues" evidence="2">
    <location>
        <begin position="83"/>
        <end position="93"/>
    </location>
</feature>
<feature type="region of interest" description="Disordered" evidence="2">
    <location>
        <begin position="472"/>
        <end position="544"/>
    </location>
</feature>
<evidence type="ECO:0000256" key="1">
    <source>
        <dbReference type="SAM" id="Coils"/>
    </source>
</evidence>
<feature type="compositionally biased region" description="Polar residues" evidence="2">
    <location>
        <begin position="518"/>
        <end position="534"/>
    </location>
</feature>
<feature type="compositionally biased region" description="Basic and acidic residues" evidence="2">
    <location>
        <begin position="340"/>
        <end position="380"/>
    </location>
</feature>
<feature type="region of interest" description="Disordered" evidence="2">
    <location>
        <begin position="15"/>
        <end position="137"/>
    </location>
</feature>
<keyword evidence="4" id="KW-1185">Reference proteome</keyword>
<accession>A0AAW0PUU7</accession>
<feature type="compositionally biased region" description="Basic and acidic residues" evidence="2">
    <location>
        <begin position="491"/>
        <end position="503"/>
    </location>
</feature>
<feature type="region of interest" description="Disordered" evidence="2">
    <location>
        <begin position="562"/>
        <end position="611"/>
    </location>
</feature>
<dbReference type="Proteomes" id="UP001460270">
    <property type="component" value="Unassembled WGS sequence"/>
</dbReference>
<feature type="region of interest" description="Disordered" evidence="2">
    <location>
        <begin position="340"/>
        <end position="389"/>
    </location>
</feature>
<feature type="compositionally biased region" description="Basic residues" evidence="2">
    <location>
        <begin position="637"/>
        <end position="666"/>
    </location>
</feature>
<feature type="compositionally biased region" description="Polar residues" evidence="2">
    <location>
        <begin position="100"/>
        <end position="110"/>
    </location>
</feature>
<feature type="compositionally biased region" description="Polar residues" evidence="2">
    <location>
        <begin position="17"/>
        <end position="32"/>
    </location>
</feature>
<evidence type="ECO:0000313" key="4">
    <source>
        <dbReference type="Proteomes" id="UP001460270"/>
    </source>
</evidence>
<keyword evidence="1" id="KW-0175">Coiled coil</keyword>
<sequence length="685" mass="79089">MKFFNRNSDLIQELREQLSSAEDTNLSLQNQVQREREEKTNGKSSARSSEGGEEQLQVHPRRDGPKKCTTPAELKQSPRRRTKQTEQEGESHPGTKRKPSQCQGGENRSTPVYKRHDSGHGVGTRPGSLKAQTRQRGSLQRFETLQNELEQQHQLRKARVRTGRAAKQQMQENMLQMKEKMTQLEKDLLQSQVNLEKQKQETRTTTDRAEMIQTQLKDETERSKGLQEQVTTLRAAFATSEENIVRLEKDCSGSQTKANLEQQKQETQTALDRAELIQTQLKDETERSKSLQEQVTTLRAAFATSEENIVRLEKDLLQTKANLEQQKKETQTTLDRAELIQTQFKEETERSKGLQEQEKTEERETRRKLEDDRQTDDEARVSVCERSGGEVRAECEKEMKELLQKLNVKESETQQQGQKIESLEKEVQSLTEACKILQEEVVKQAQDQNEEVQSLKATCSVSEEAERVVVTEIEQEEVESLRTAQDVTVSETEKETTSTEWKKQTNKRHKQNPKPIQPRQNKTSKQTKSQNLQSKKTEKVQVEVQTTNKACQISEEALEKNNKKLQKEVESLKTAQDVKVSELKEGTTTQTEQKEQKTKKNKTKQQPEIDIDLIIRDLDQQIRQAEEAKLGASLEKNKKKTRASGNQKKQRNKRHKQRPHQRRQHQTKTENPLPKIETGETKLST</sequence>
<dbReference type="EMBL" id="JBBPFD010000002">
    <property type="protein sequence ID" value="KAK7939588.1"/>
    <property type="molecule type" value="Genomic_DNA"/>
</dbReference>
<feature type="coiled-coil region" evidence="1">
    <location>
        <begin position="392"/>
        <end position="458"/>
    </location>
</feature>
<protein>
    <recommendedName>
        <fullName evidence="5">Trichohyalin-like</fullName>
    </recommendedName>
</protein>
<feature type="region of interest" description="Disordered" evidence="2">
    <location>
        <begin position="628"/>
        <end position="685"/>
    </location>
</feature>
<evidence type="ECO:0000256" key="2">
    <source>
        <dbReference type="SAM" id="MobiDB-lite"/>
    </source>
</evidence>
<proteinExistence type="predicted"/>
<organism evidence="3 4">
    <name type="scientific">Mugilogobius chulae</name>
    <name type="common">yellowstripe goby</name>
    <dbReference type="NCBI Taxonomy" id="88201"/>
    <lineage>
        <taxon>Eukaryota</taxon>
        <taxon>Metazoa</taxon>
        <taxon>Chordata</taxon>
        <taxon>Craniata</taxon>
        <taxon>Vertebrata</taxon>
        <taxon>Euteleostomi</taxon>
        <taxon>Actinopterygii</taxon>
        <taxon>Neopterygii</taxon>
        <taxon>Teleostei</taxon>
        <taxon>Neoteleostei</taxon>
        <taxon>Acanthomorphata</taxon>
        <taxon>Gobiaria</taxon>
        <taxon>Gobiiformes</taxon>
        <taxon>Gobioidei</taxon>
        <taxon>Gobiidae</taxon>
        <taxon>Gobionellinae</taxon>
        <taxon>Mugilogobius</taxon>
    </lineage>
</organism>
<dbReference type="AlphaFoldDB" id="A0AAW0PUU7"/>
<evidence type="ECO:0008006" key="5">
    <source>
        <dbReference type="Google" id="ProtNLM"/>
    </source>
</evidence>
<gene>
    <name evidence="3" type="ORF">WMY93_002914</name>
</gene>
<evidence type="ECO:0000313" key="3">
    <source>
        <dbReference type="EMBL" id="KAK7939588.1"/>
    </source>
</evidence>
<feature type="compositionally biased region" description="Basic and acidic residues" evidence="2">
    <location>
        <begin position="562"/>
        <end position="571"/>
    </location>
</feature>
<comment type="caution">
    <text evidence="3">The sequence shown here is derived from an EMBL/GenBank/DDBJ whole genome shotgun (WGS) entry which is preliminary data.</text>
</comment>